<sequence length="148" mass="15438">MRRALGALRVATLAWIGGIALTILIAFPSLPGTLPVHFGLSGAADAWGPRATVFAPLAILVALGCSLFWASGDPKRVLKPDEESPERAERRARVACQTLILANAGIAALLSGVLFSMAFDWDAVPLLVAGASLLLVAVVSGVWRALRA</sequence>
<evidence type="ECO:0000313" key="3">
    <source>
        <dbReference type="EMBL" id="GAA1795310.1"/>
    </source>
</evidence>
<evidence type="ECO:0000256" key="1">
    <source>
        <dbReference type="SAM" id="Phobius"/>
    </source>
</evidence>
<accession>A0ABN2LP30</accession>
<evidence type="ECO:0000313" key="4">
    <source>
        <dbReference type="Proteomes" id="UP001500851"/>
    </source>
</evidence>
<dbReference type="EMBL" id="BAAAOB010000003">
    <property type="protein sequence ID" value="GAA1795310.1"/>
    <property type="molecule type" value="Genomic_DNA"/>
</dbReference>
<proteinExistence type="predicted"/>
<feature type="transmembrane region" description="Helical" evidence="1">
    <location>
        <begin position="47"/>
        <end position="70"/>
    </location>
</feature>
<name>A0ABN2LP30_9MICO</name>
<feature type="transmembrane region" description="Helical" evidence="1">
    <location>
        <begin position="7"/>
        <end position="27"/>
    </location>
</feature>
<protein>
    <recommendedName>
        <fullName evidence="2">DUF1648 domain-containing protein</fullName>
    </recommendedName>
</protein>
<feature type="domain" description="DUF1648" evidence="2">
    <location>
        <begin position="20"/>
        <end position="58"/>
    </location>
</feature>
<reference evidence="3 4" key="1">
    <citation type="journal article" date="2019" name="Int. J. Syst. Evol. Microbiol.">
        <title>The Global Catalogue of Microorganisms (GCM) 10K type strain sequencing project: providing services to taxonomists for standard genome sequencing and annotation.</title>
        <authorList>
            <consortium name="The Broad Institute Genomics Platform"/>
            <consortium name="The Broad Institute Genome Sequencing Center for Infectious Disease"/>
            <person name="Wu L."/>
            <person name="Ma J."/>
        </authorList>
    </citation>
    <scope>NUCLEOTIDE SEQUENCE [LARGE SCALE GENOMIC DNA]</scope>
    <source>
        <strain evidence="3 4">JCM 14736</strain>
    </source>
</reference>
<dbReference type="InterPro" id="IPR012867">
    <property type="entry name" value="DUF1648"/>
</dbReference>
<organism evidence="3 4">
    <name type="scientific">Leucobacter iarius</name>
    <dbReference type="NCBI Taxonomy" id="333963"/>
    <lineage>
        <taxon>Bacteria</taxon>
        <taxon>Bacillati</taxon>
        <taxon>Actinomycetota</taxon>
        <taxon>Actinomycetes</taxon>
        <taxon>Micrococcales</taxon>
        <taxon>Microbacteriaceae</taxon>
        <taxon>Leucobacter</taxon>
    </lineage>
</organism>
<gene>
    <name evidence="3" type="ORF">GCM10009768_25490</name>
</gene>
<dbReference type="Pfam" id="PF07853">
    <property type="entry name" value="DUF1648"/>
    <property type="match status" value="1"/>
</dbReference>
<keyword evidence="4" id="KW-1185">Reference proteome</keyword>
<evidence type="ECO:0000259" key="2">
    <source>
        <dbReference type="Pfam" id="PF07853"/>
    </source>
</evidence>
<comment type="caution">
    <text evidence="3">The sequence shown here is derived from an EMBL/GenBank/DDBJ whole genome shotgun (WGS) entry which is preliminary data.</text>
</comment>
<keyword evidence="1" id="KW-0472">Membrane</keyword>
<feature type="transmembrane region" description="Helical" evidence="1">
    <location>
        <begin position="99"/>
        <end position="119"/>
    </location>
</feature>
<dbReference type="Proteomes" id="UP001500851">
    <property type="component" value="Unassembled WGS sequence"/>
</dbReference>
<feature type="transmembrane region" description="Helical" evidence="1">
    <location>
        <begin position="125"/>
        <end position="146"/>
    </location>
</feature>
<keyword evidence="1" id="KW-1133">Transmembrane helix</keyword>
<keyword evidence="1" id="KW-0812">Transmembrane</keyword>